<accession>A0A0D2NFV0</accession>
<proteinExistence type="predicted"/>
<evidence type="ECO:0000313" key="4">
    <source>
        <dbReference type="Proteomes" id="UP000054270"/>
    </source>
</evidence>
<dbReference type="Gene3D" id="3.40.50.2020">
    <property type="match status" value="1"/>
</dbReference>
<gene>
    <name evidence="3" type="ORF">HYPSUDRAFT_80441</name>
</gene>
<organism evidence="3 4">
    <name type="scientific">Hypholoma sublateritium (strain FD-334 SS-4)</name>
    <dbReference type="NCBI Taxonomy" id="945553"/>
    <lineage>
        <taxon>Eukaryota</taxon>
        <taxon>Fungi</taxon>
        <taxon>Dikarya</taxon>
        <taxon>Basidiomycota</taxon>
        <taxon>Agaricomycotina</taxon>
        <taxon>Agaricomycetes</taxon>
        <taxon>Agaricomycetidae</taxon>
        <taxon>Agaricales</taxon>
        <taxon>Agaricineae</taxon>
        <taxon>Strophariaceae</taxon>
        <taxon>Hypholoma</taxon>
    </lineage>
</organism>
<evidence type="ECO:0008006" key="5">
    <source>
        <dbReference type="Google" id="ProtNLM"/>
    </source>
</evidence>
<dbReference type="GO" id="GO:0032263">
    <property type="term" value="P:GMP salvage"/>
    <property type="evidence" value="ECO:0007669"/>
    <property type="project" value="TreeGrafter"/>
</dbReference>
<evidence type="ECO:0000256" key="1">
    <source>
        <dbReference type="ARBA" id="ARBA00022676"/>
    </source>
</evidence>
<evidence type="ECO:0000256" key="2">
    <source>
        <dbReference type="ARBA" id="ARBA00022679"/>
    </source>
</evidence>
<dbReference type="GO" id="GO:0004422">
    <property type="term" value="F:hypoxanthine phosphoribosyltransferase activity"/>
    <property type="evidence" value="ECO:0007669"/>
    <property type="project" value="TreeGrafter"/>
</dbReference>
<sequence length="206" mass="23229">MADQVKHWRVTYNDIHNLIRKTTPKIAQEFNPDLLIAIGGGGFFPARVMRTFLREQTVNKALQIQAIGLSLYEPVEGGTVEQIGNEVIRTQWLSQPGKLLLGKRNLIVDEVDDTRKTLHYALSELKKDVELELLSYPESERGALRSATSFAIFVVHNKLKDKLADLPAGTPYFSGEDVGDVWLDYPWEAINIEQHDRDAATDKATL</sequence>
<dbReference type="PANTHER" id="PTHR43363">
    <property type="entry name" value="HYPOXANTHINE PHOSPHORIBOSYLTRANSFERASE"/>
    <property type="match status" value="1"/>
</dbReference>
<dbReference type="GO" id="GO:0046100">
    <property type="term" value="P:hypoxanthine metabolic process"/>
    <property type="evidence" value="ECO:0007669"/>
    <property type="project" value="TreeGrafter"/>
</dbReference>
<dbReference type="EMBL" id="KN817641">
    <property type="protein sequence ID" value="KJA15551.1"/>
    <property type="molecule type" value="Genomic_DNA"/>
</dbReference>
<keyword evidence="1" id="KW-0328">Glycosyltransferase</keyword>
<evidence type="ECO:0000313" key="3">
    <source>
        <dbReference type="EMBL" id="KJA15551.1"/>
    </source>
</evidence>
<dbReference type="GO" id="GO:0005737">
    <property type="term" value="C:cytoplasm"/>
    <property type="evidence" value="ECO:0007669"/>
    <property type="project" value="TreeGrafter"/>
</dbReference>
<dbReference type="InterPro" id="IPR029057">
    <property type="entry name" value="PRTase-like"/>
</dbReference>
<keyword evidence="4" id="KW-1185">Reference proteome</keyword>
<dbReference type="AlphaFoldDB" id="A0A0D2NFV0"/>
<dbReference type="InterPro" id="IPR000836">
    <property type="entry name" value="PRTase_dom"/>
</dbReference>
<keyword evidence="2" id="KW-0808">Transferase</keyword>
<dbReference type="OMA" id="TYNDVHN"/>
<name>A0A0D2NFV0_HYPSF</name>
<dbReference type="STRING" id="945553.A0A0D2NFV0"/>
<reference evidence="4" key="1">
    <citation type="submission" date="2014-04" db="EMBL/GenBank/DDBJ databases">
        <title>Evolutionary Origins and Diversification of the Mycorrhizal Mutualists.</title>
        <authorList>
            <consortium name="DOE Joint Genome Institute"/>
            <consortium name="Mycorrhizal Genomics Consortium"/>
            <person name="Kohler A."/>
            <person name="Kuo A."/>
            <person name="Nagy L.G."/>
            <person name="Floudas D."/>
            <person name="Copeland A."/>
            <person name="Barry K.W."/>
            <person name="Cichocki N."/>
            <person name="Veneault-Fourrey C."/>
            <person name="LaButti K."/>
            <person name="Lindquist E.A."/>
            <person name="Lipzen A."/>
            <person name="Lundell T."/>
            <person name="Morin E."/>
            <person name="Murat C."/>
            <person name="Riley R."/>
            <person name="Ohm R."/>
            <person name="Sun H."/>
            <person name="Tunlid A."/>
            <person name="Henrissat B."/>
            <person name="Grigoriev I.V."/>
            <person name="Hibbett D.S."/>
            <person name="Martin F."/>
        </authorList>
    </citation>
    <scope>NUCLEOTIDE SEQUENCE [LARGE SCALE GENOMIC DNA]</scope>
    <source>
        <strain evidence="4">FD-334 SS-4</strain>
    </source>
</reference>
<dbReference type="CDD" id="cd06223">
    <property type="entry name" value="PRTases_typeI"/>
    <property type="match status" value="1"/>
</dbReference>
<protein>
    <recommendedName>
        <fullName evidence="5">Phosphoribosyltransferase domain-containing protein</fullName>
    </recommendedName>
</protein>
<dbReference type="PANTHER" id="PTHR43363:SF1">
    <property type="entry name" value="HYPOXANTHINE-GUANINE PHOSPHORIBOSYLTRANSFERASE"/>
    <property type="match status" value="1"/>
</dbReference>
<dbReference type="GO" id="GO:0032264">
    <property type="term" value="P:IMP salvage"/>
    <property type="evidence" value="ECO:0007669"/>
    <property type="project" value="TreeGrafter"/>
</dbReference>
<dbReference type="Proteomes" id="UP000054270">
    <property type="component" value="Unassembled WGS sequence"/>
</dbReference>
<dbReference type="GO" id="GO:0032265">
    <property type="term" value="P:XMP salvage"/>
    <property type="evidence" value="ECO:0007669"/>
    <property type="project" value="TreeGrafter"/>
</dbReference>
<dbReference type="SUPFAM" id="SSF53271">
    <property type="entry name" value="PRTase-like"/>
    <property type="match status" value="1"/>
</dbReference>
<dbReference type="OrthoDB" id="9973266at2759"/>